<dbReference type="PROSITE" id="PS51904">
    <property type="entry name" value="GLYCOSYL_HYDROL_F25_2"/>
    <property type="match status" value="1"/>
</dbReference>
<dbReference type="SUPFAM" id="SSF51445">
    <property type="entry name" value="(Trans)glycosidases"/>
    <property type="match status" value="1"/>
</dbReference>
<dbReference type="Pfam" id="PF01183">
    <property type="entry name" value="Glyco_hydro_25"/>
    <property type="match status" value="1"/>
</dbReference>
<dbReference type="InterPro" id="IPR002053">
    <property type="entry name" value="Glyco_hydro_25"/>
</dbReference>
<keyword evidence="2" id="KW-0472">Membrane</keyword>
<protein>
    <submittedName>
        <fullName evidence="3">Lysozyme</fullName>
    </submittedName>
</protein>
<dbReference type="PANTHER" id="PTHR34135">
    <property type="entry name" value="LYSOZYME"/>
    <property type="match status" value="1"/>
</dbReference>
<keyword evidence="2" id="KW-1133">Transmembrane helix</keyword>
<gene>
    <name evidence="3" type="ORF">HNQ37_000428</name>
</gene>
<organism evidence="3 4">
    <name type="scientific">Lactovum miscens</name>
    <dbReference type="NCBI Taxonomy" id="190387"/>
    <lineage>
        <taxon>Bacteria</taxon>
        <taxon>Bacillati</taxon>
        <taxon>Bacillota</taxon>
        <taxon>Bacilli</taxon>
        <taxon>Lactobacillales</taxon>
        <taxon>Streptococcaceae</taxon>
        <taxon>Lactovum</taxon>
    </lineage>
</organism>
<sequence>MQKKLNLKTLVILFVSLIVVFLFLAWVRITTIHKLGQAYSNLPALQSDLKNTSVNFEKKPAIDLSAYQPYKSVNYAKLAKNISAAIVRVQDGIKATPSIYINKDGSDPAFKYHITGLQEQGVPVAVYAYANATTKNQMVEEAKSFYERAKAYQPTSWWVDVESPTMKDLNGGVEAFRSELEKLGAKNIGIYSRDDFLTENNIDTSKFDGTWLAYYGQLNDGSFTALNIKRSYQIQQYTDQLKIDGYAGPIDHDRILSTAAYKKFFLI</sequence>
<dbReference type="GO" id="GO:0003796">
    <property type="term" value="F:lysozyme activity"/>
    <property type="evidence" value="ECO:0007669"/>
    <property type="project" value="InterPro"/>
</dbReference>
<feature type="transmembrane region" description="Helical" evidence="2">
    <location>
        <begin position="7"/>
        <end position="27"/>
    </location>
</feature>
<dbReference type="PANTHER" id="PTHR34135:SF1">
    <property type="entry name" value="GLYCOSYL HYDROLASE FAMILY 25"/>
    <property type="match status" value="1"/>
</dbReference>
<dbReference type="RefSeq" id="WP_183538860.1">
    <property type="nucleotide sequence ID" value="NZ_JACHHV010000005.1"/>
</dbReference>
<evidence type="ECO:0000313" key="4">
    <source>
        <dbReference type="Proteomes" id="UP000562464"/>
    </source>
</evidence>
<accession>A0A841C0X8</accession>
<dbReference type="GO" id="GO:0016052">
    <property type="term" value="P:carbohydrate catabolic process"/>
    <property type="evidence" value="ECO:0007669"/>
    <property type="project" value="TreeGrafter"/>
</dbReference>
<dbReference type="Gene3D" id="3.20.20.80">
    <property type="entry name" value="Glycosidases"/>
    <property type="match status" value="1"/>
</dbReference>
<evidence type="ECO:0000256" key="2">
    <source>
        <dbReference type="SAM" id="Phobius"/>
    </source>
</evidence>
<dbReference type="GO" id="GO:0009253">
    <property type="term" value="P:peptidoglycan catabolic process"/>
    <property type="evidence" value="ECO:0007669"/>
    <property type="project" value="InterPro"/>
</dbReference>
<keyword evidence="2" id="KW-0812">Transmembrane</keyword>
<dbReference type="InterPro" id="IPR017853">
    <property type="entry name" value="GH"/>
</dbReference>
<dbReference type="GO" id="GO:0016998">
    <property type="term" value="P:cell wall macromolecule catabolic process"/>
    <property type="evidence" value="ECO:0007669"/>
    <property type="project" value="InterPro"/>
</dbReference>
<dbReference type="EMBL" id="JACHHV010000005">
    <property type="protein sequence ID" value="MBB5887556.1"/>
    <property type="molecule type" value="Genomic_DNA"/>
</dbReference>
<keyword evidence="4" id="KW-1185">Reference proteome</keyword>
<reference evidence="3 4" key="1">
    <citation type="submission" date="2020-08" db="EMBL/GenBank/DDBJ databases">
        <title>Genomic Encyclopedia of Type Strains, Phase IV (KMG-IV): sequencing the most valuable type-strain genomes for metagenomic binning, comparative biology and taxonomic classification.</title>
        <authorList>
            <person name="Goeker M."/>
        </authorList>
    </citation>
    <scope>NUCLEOTIDE SEQUENCE [LARGE SCALE GENOMIC DNA]</scope>
    <source>
        <strain evidence="3 4">DSM 14925</strain>
    </source>
</reference>
<comment type="similarity">
    <text evidence="1">Belongs to the glycosyl hydrolase 25 family.</text>
</comment>
<dbReference type="AlphaFoldDB" id="A0A841C0X8"/>
<name>A0A841C0X8_9LACT</name>
<dbReference type="Proteomes" id="UP000562464">
    <property type="component" value="Unassembled WGS sequence"/>
</dbReference>
<comment type="caution">
    <text evidence="3">The sequence shown here is derived from an EMBL/GenBank/DDBJ whole genome shotgun (WGS) entry which is preliminary data.</text>
</comment>
<evidence type="ECO:0000313" key="3">
    <source>
        <dbReference type="EMBL" id="MBB5887556.1"/>
    </source>
</evidence>
<evidence type="ECO:0000256" key="1">
    <source>
        <dbReference type="ARBA" id="ARBA00010646"/>
    </source>
</evidence>
<proteinExistence type="inferred from homology"/>